<feature type="region of interest" description="Disordered" evidence="1">
    <location>
        <begin position="211"/>
        <end position="249"/>
    </location>
</feature>
<feature type="region of interest" description="Disordered" evidence="1">
    <location>
        <begin position="149"/>
        <end position="176"/>
    </location>
</feature>
<feature type="compositionally biased region" description="Basic and acidic residues" evidence="1">
    <location>
        <begin position="361"/>
        <end position="374"/>
    </location>
</feature>
<feature type="region of interest" description="Disordered" evidence="1">
    <location>
        <begin position="361"/>
        <end position="389"/>
    </location>
</feature>
<evidence type="ECO:0000313" key="2">
    <source>
        <dbReference type="EMBL" id="KAK9938497.1"/>
    </source>
</evidence>
<protein>
    <recommendedName>
        <fullName evidence="4">AT hook motif-containing protein</fullName>
    </recommendedName>
</protein>
<feature type="compositionally biased region" description="Basic residues" evidence="1">
    <location>
        <begin position="17"/>
        <end position="27"/>
    </location>
</feature>
<dbReference type="Proteomes" id="UP001457282">
    <property type="component" value="Unassembled WGS sequence"/>
</dbReference>
<comment type="caution">
    <text evidence="2">The sequence shown here is derived from an EMBL/GenBank/DDBJ whole genome shotgun (WGS) entry which is preliminary data.</text>
</comment>
<evidence type="ECO:0000313" key="3">
    <source>
        <dbReference type="Proteomes" id="UP001457282"/>
    </source>
</evidence>
<dbReference type="EMBL" id="JBEDUW010000003">
    <property type="protein sequence ID" value="KAK9938497.1"/>
    <property type="molecule type" value="Genomic_DNA"/>
</dbReference>
<dbReference type="PANTHER" id="PTHR34682">
    <property type="entry name" value="AT HOOK MOTIF-CONTAINING PROTEIN"/>
    <property type="match status" value="1"/>
</dbReference>
<feature type="region of interest" description="Disordered" evidence="1">
    <location>
        <begin position="263"/>
        <end position="319"/>
    </location>
</feature>
<keyword evidence="3" id="KW-1185">Reference proteome</keyword>
<evidence type="ECO:0008006" key="4">
    <source>
        <dbReference type="Google" id="ProtNLM"/>
    </source>
</evidence>
<reference evidence="2 3" key="1">
    <citation type="journal article" date="2023" name="G3 (Bethesda)">
        <title>A chromosome-length genome assembly and annotation of blackberry (Rubus argutus, cv. 'Hillquist').</title>
        <authorList>
            <person name="Bruna T."/>
            <person name="Aryal R."/>
            <person name="Dudchenko O."/>
            <person name="Sargent D.J."/>
            <person name="Mead D."/>
            <person name="Buti M."/>
            <person name="Cavallini A."/>
            <person name="Hytonen T."/>
            <person name="Andres J."/>
            <person name="Pham M."/>
            <person name="Weisz D."/>
            <person name="Mascagni F."/>
            <person name="Usai G."/>
            <person name="Natali L."/>
            <person name="Bassil N."/>
            <person name="Fernandez G.E."/>
            <person name="Lomsadze A."/>
            <person name="Armour M."/>
            <person name="Olukolu B."/>
            <person name="Poorten T."/>
            <person name="Britton C."/>
            <person name="Davik J."/>
            <person name="Ashrafi H."/>
            <person name="Aiden E.L."/>
            <person name="Borodovsky M."/>
            <person name="Worthington M."/>
        </authorList>
    </citation>
    <scope>NUCLEOTIDE SEQUENCE [LARGE SCALE GENOMIC DNA]</scope>
    <source>
        <tissue evidence="2">Leaf</tissue>
    </source>
</reference>
<dbReference type="AlphaFoldDB" id="A0AAW1XPL9"/>
<feature type="compositionally biased region" description="Polar residues" evidence="1">
    <location>
        <begin position="376"/>
        <end position="389"/>
    </location>
</feature>
<proteinExistence type="predicted"/>
<feature type="compositionally biased region" description="Polar residues" evidence="1">
    <location>
        <begin position="270"/>
        <end position="280"/>
    </location>
</feature>
<feature type="compositionally biased region" description="Polar residues" evidence="1">
    <location>
        <begin position="298"/>
        <end position="309"/>
    </location>
</feature>
<dbReference type="PANTHER" id="PTHR34682:SF1">
    <property type="entry name" value="PROTEIN METABOLIC NETWORK MODULATOR 1"/>
    <property type="match status" value="1"/>
</dbReference>
<name>A0AAW1XPL9_RUBAR</name>
<feature type="compositionally biased region" description="Polar residues" evidence="1">
    <location>
        <begin position="240"/>
        <end position="249"/>
    </location>
</feature>
<accession>A0AAW1XPL9</accession>
<feature type="compositionally biased region" description="Polar residues" evidence="1">
    <location>
        <begin position="64"/>
        <end position="80"/>
    </location>
</feature>
<dbReference type="InterPro" id="IPR045881">
    <property type="entry name" value="MNM1-like"/>
</dbReference>
<evidence type="ECO:0000256" key="1">
    <source>
        <dbReference type="SAM" id="MobiDB-lite"/>
    </source>
</evidence>
<gene>
    <name evidence="2" type="ORF">M0R45_015230</name>
</gene>
<organism evidence="2 3">
    <name type="scientific">Rubus argutus</name>
    <name type="common">Southern blackberry</name>
    <dbReference type="NCBI Taxonomy" id="59490"/>
    <lineage>
        <taxon>Eukaryota</taxon>
        <taxon>Viridiplantae</taxon>
        <taxon>Streptophyta</taxon>
        <taxon>Embryophyta</taxon>
        <taxon>Tracheophyta</taxon>
        <taxon>Spermatophyta</taxon>
        <taxon>Magnoliopsida</taxon>
        <taxon>eudicotyledons</taxon>
        <taxon>Gunneridae</taxon>
        <taxon>Pentapetalae</taxon>
        <taxon>rosids</taxon>
        <taxon>fabids</taxon>
        <taxon>Rosales</taxon>
        <taxon>Rosaceae</taxon>
        <taxon>Rosoideae</taxon>
        <taxon>Rosoideae incertae sedis</taxon>
        <taxon>Rubus</taxon>
    </lineage>
</organism>
<sequence>MQGDQGNIADALSNIPVKRKRGRPRKYPRLDPQENAAPVPRNQNLNLGENAAIPPPPPPGFVRSNGNQAQQAAPTSGTTDNMVGMVVSGVVEASFDAGYLLRVRVGNTGTTLRGIVFKPGHYAPVVPENDVAPDVEMIQRHEVPLPVENHSSVHGHKPHSRDASRSANHVASEGRQVPPVAAQNVNRVMSRGNLMPVVLEPCKLSNGVALTNDSNPVATHESTIATSKGKQVLSAAPPSNGCSIPNDQASTVQNQTLVSQLQTRHEAKTNENGTIDQSSVEELRETETKPTRLPENIPSGNLVASQSAESHLEGSNPAGQPLVVEPLQAIECKDHSTSASKPMEDGRNGKMSQLLQVLQESMRERMKDQAEKLSGDGQNDHSSTQSQAS</sequence>
<feature type="compositionally biased region" description="Polar residues" evidence="1">
    <location>
        <begin position="211"/>
        <end position="229"/>
    </location>
</feature>
<feature type="compositionally biased region" description="Basic and acidic residues" evidence="1">
    <location>
        <begin position="281"/>
        <end position="292"/>
    </location>
</feature>
<feature type="region of interest" description="Disordered" evidence="1">
    <location>
        <begin position="1"/>
        <end position="80"/>
    </location>
</feature>